<gene>
    <name evidence="1" type="ORF">PFL603g_01868</name>
</gene>
<evidence type="ECO:0000313" key="1">
    <source>
        <dbReference type="EMBL" id="KWV77162.1"/>
    </source>
</evidence>
<dbReference type="PATRIC" id="fig|294.195.peg.1990"/>
<dbReference type="AlphaFoldDB" id="A0A109KXF9"/>
<protein>
    <submittedName>
        <fullName evidence="1">Uncharacterized protein</fullName>
    </submittedName>
</protein>
<dbReference type="EMBL" id="LCYC01000029">
    <property type="protein sequence ID" value="KWV77162.1"/>
    <property type="molecule type" value="Genomic_DNA"/>
</dbReference>
<organism evidence="1 2">
    <name type="scientific">Pseudomonas fluorescens</name>
    <dbReference type="NCBI Taxonomy" id="294"/>
    <lineage>
        <taxon>Bacteria</taxon>
        <taxon>Pseudomonadati</taxon>
        <taxon>Pseudomonadota</taxon>
        <taxon>Gammaproteobacteria</taxon>
        <taxon>Pseudomonadales</taxon>
        <taxon>Pseudomonadaceae</taxon>
        <taxon>Pseudomonas</taxon>
    </lineage>
</organism>
<comment type="caution">
    <text evidence="1">The sequence shown here is derived from an EMBL/GenBank/DDBJ whole genome shotgun (WGS) entry which is preliminary data.</text>
</comment>
<dbReference type="Proteomes" id="UP000063434">
    <property type="component" value="Unassembled WGS sequence"/>
</dbReference>
<sequence>MTVFIPLMGALVEAAAAMVGLQPLNLDMAETEALPTSRRIKETTVLRLRLGALAKAEAFTVAQKLLAMAETV</sequence>
<evidence type="ECO:0000313" key="2">
    <source>
        <dbReference type="Proteomes" id="UP000063434"/>
    </source>
</evidence>
<reference evidence="1 2" key="1">
    <citation type="submission" date="2015-05" db="EMBL/GenBank/DDBJ databases">
        <title>A genomic and transcriptomic approach to investigate the blue pigment phenotype in Pseudomonas fluorescens.</title>
        <authorList>
            <person name="Andreani N.A."/>
            <person name="Cardazzo B."/>
        </authorList>
    </citation>
    <scope>NUCLEOTIDE SEQUENCE [LARGE SCALE GENOMIC DNA]</scope>
    <source>
        <strain evidence="1 2">Ps_40</strain>
    </source>
</reference>
<proteinExistence type="predicted"/>
<accession>A0A109KXF9</accession>
<name>A0A109KXF9_PSEFL</name>